<dbReference type="InterPro" id="IPR023772">
    <property type="entry name" value="DNA-bd_HTH_TetR-type_CS"/>
</dbReference>
<organism evidence="4 5">
    <name type="scientific">Swingsia samuiensis</name>
    <dbReference type="NCBI Taxonomy" id="1293412"/>
    <lineage>
        <taxon>Bacteria</taxon>
        <taxon>Pseudomonadati</taxon>
        <taxon>Pseudomonadota</taxon>
        <taxon>Alphaproteobacteria</taxon>
        <taxon>Acetobacterales</taxon>
        <taxon>Acetobacteraceae</taxon>
        <taxon>Swingsia</taxon>
    </lineage>
</organism>
<name>A0A4Y6UKQ0_9PROT</name>
<keyword evidence="5" id="KW-1185">Reference proteome</keyword>
<protein>
    <submittedName>
        <fullName evidence="4">TetR/AcrR family transcriptional regulator</fullName>
    </submittedName>
</protein>
<feature type="DNA-binding region" description="H-T-H motif" evidence="2">
    <location>
        <begin position="54"/>
        <end position="73"/>
    </location>
</feature>
<keyword evidence="1 2" id="KW-0238">DNA-binding</keyword>
<reference evidence="4 5" key="1">
    <citation type="submission" date="2019-03" db="EMBL/GenBank/DDBJ databases">
        <title>The complete genome sequence of Swingsia samuiensis NBRC107927(T).</title>
        <authorList>
            <person name="Chua K.-O."/>
            <person name="Chan K.-G."/>
            <person name="See-Too W.-S."/>
        </authorList>
    </citation>
    <scope>NUCLEOTIDE SEQUENCE [LARGE SCALE GENOMIC DNA]</scope>
    <source>
        <strain evidence="4 5">AH83</strain>
    </source>
</reference>
<dbReference type="PROSITE" id="PS01081">
    <property type="entry name" value="HTH_TETR_1"/>
    <property type="match status" value="1"/>
</dbReference>
<dbReference type="PRINTS" id="PR00455">
    <property type="entry name" value="HTHTETR"/>
</dbReference>
<evidence type="ECO:0000313" key="4">
    <source>
        <dbReference type="EMBL" id="QDH16605.1"/>
    </source>
</evidence>
<evidence type="ECO:0000259" key="3">
    <source>
        <dbReference type="PROSITE" id="PS50977"/>
    </source>
</evidence>
<accession>A0A4Y6UKQ0</accession>
<dbReference type="KEGG" id="ssam:E3D00_02730"/>
<dbReference type="GO" id="GO:0003677">
    <property type="term" value="F:DNA binding"/>
    <property type="evidence" value="ECO:0007669"/>
    <property type="project" value="UniProtKB-UniRule"/>
</dbReference>
<evidence type="ECO:0000256" key="1">
    <source>
        <dbReference type="ARBA" id="ARBA00023125"/>
    </source>
</evidence>
<dbReference type="InterPro" id="IPR001647">
    <property type="entry name" value="HTH_TetR"/>
</dbReference>
<dbReference type="Gene3D" id="1.10.357.10">
    <property type="entry name" value="Tetracycline Repressor, domain 2"/>
    <property type="match status" value="1"/>
</dbReference>
<dbReference type="EMBL" id="CP038141">
    <property type="protein sequence ID" value="QDH16605.1"/>
    <property type="molecule type" value="Genomic_DNA"/>
</dbReference>
<proteinExistence type="predicted"/>
<dbReference type="AlphaFoldDB" id="A0A4Y6UKQ0"/>
<evidence type="ECO:0000313" key="5">
    <source>
        <dbReference type="Proteomes" id="UP000316313"/>
    </source>
</evidence>
<sequence>MHMSNPLSLQFKDTPSIEYGEARSPGRPMDKALKNNILKSIQTVLAREGYQHLTISKVAKTAGVSTATVYRRWPTKQDMLFDAIRQWKKYLVPTINTGSLVGDINQLIEERVRFLATPLGQTYGVLLGESVKNEEFEEILREVSVDPTREQVFSFIDRYDLKFKDDLLKYRNIFFDALFSIIHFKSFPILNSNSIDIENTILSTQIFVQKFLNNYI</sequence>
<dbReference type="SUPFAM" id="SSF46689">
    <property type="entry name" value="Homeodomain-like"/>
    <property type="match status" value="1"/>
</dbReference>
<dbReference type="PROSITE" id="PS50977">
    <property type="entry name" value="HTH_TETR_2"/>
    <property type="match status" value="1"/>
</dbReference>
<gene>
    <name evidence="4" type="ORF">E3D00_02730</name>
</gene>
<dbReference type="Gene3D" id="1.10.10.60">
    <property type="entry name" value="Homeodomain-like"/>
    <property type="match status" value="1"/>
</dbReference>
<dbReference type="InterPro" id="IPR009057">
    <property type="entry name" value="Homeodomain-like_sf"/>
</dbReference>
<dbReference type="Pfam" id="PF00440">
    <property type="entry name" value="TetR_N"/>
    <property type="match status" value="1"/>
</dbReference>
<feature type="domain" description="HTH tetR-type" evidence="3">
    <location>
        <begin position="31"/>
        <end position="91"/>
    </location>
</feature>
<evidence type="ECO:0000256" key="2">
    <source>
        <dbReference type="PROSITE-ProRule" id="PRU00335"/>
    </source>
</evidence>
<dbReference type="OrthoDB" id="7584337at2"/>
<dbReference type="Proteomes" id="UP000316313">
    <property type="component" value="Chromosome"/>
</dbReference>